<name>E9S7P4_RUMAL</name>
<protein>
    <submittedName>
        <fullName evidence="1">Conserved domain protein</fullName>
    </submittedName>
</protein>
<dbReference type="EMBL" id="ADKM02000018">
    <property type="protein sequence ID" value="EGC04504.1"/>
    <property type="molecule type" value="Genomic_DNA"/>
</dbReference>
<reference evidence="1 2" key="1">
    <citation type="submission" date="2011-02" db="EMBL/GenBank/DDBJ databases">
        <authorList>
            <person name="Nelson K.E."/>
            <person name="Sutton G."/>
            <person name="Torralba M."/>
            <person name="Durkin S."/>
            <person name="Harkins D."/>
            <person name="Montgomery R."/>
            <person name="Ziemer C."/>
            <person name="Klaassens E."/>
            <person name="Ocuiv P."/>
            <person name="Morrison M."/>
        </authorList>
    </citation>
    <scope>NUCLEOTIDE SEQUENCE [LARGE SCALE GENOMIC DNA]</scope>
    <source>
        <strain evidence="1 2">8</strain>
    </source>
</reference>
<evidence type="ECO:0000313" key="2">
    <source>
        <dbReference type="Proteomes" id="UP000004259"/>
    </source>
</evidence>
<dbReference type="InterPro" id="IPR012347">
    <property type="entry name" value="Ferritin-like"/>
</dbReference>
<keyword evidence="2" id="KW-1185">Reference proteome</keyword>
<sequence>MPPFCILARHFGNNKIINTERTDSMIEKDTIRLLRECDAGVKMGVSSIEDTMEFRLSEPLKKVLDHSKAQHMEMSREIARRLDRFGDDGKDPPMIAEVMGSIKANFKLVTKDTDSAAAEFITDGCNMGIKSLSKYLNQYAAAEEYSKDITKKLISIEEQLSADMRAFL</sequence>
<accession>E9S7P4</accession>
<evidence type="ECO:0000313" key="1">
    <source>
        <dbReference type="EMBL" id="EGC04504.1"/>
    </source>
</evidence>
<dbReference type="RefSeq" id="WP_002846944.1">
    <property type="nucleotide sequence ID" value="NZ_ADKM02000018.1"/>
</dbReference>
<dbReference type="STRING" id="246199.CUS_7269"/>
<dbReference type="AlphaFoldDB" id="E9S7P4"/>
<dbReference type="eggNOG" id="ENOG5032QT8">
    <property type="taxonomic scope" value="Bacteria"/>
</dbReference>
<organism evidence="1 2">
    <name type="scientific">Ruminococcus albus 8</name>
    <dbReference type="NCBI Taxonomy" id="246199"/>
    <lineage>
        <taxon>Bacteria</taxon>
        <taxon>Bacillati</taxon>
        <taxon>Bacillota</taxon>
        <taxon>Clostridia</taxon>
        <taxon>Eubacteriales</taxon>
        <taxon>Oscillospiraceae</taxon>
        <taxon>Ruminococcus</taxon>
    </lineage>
</organism>
<dbReference type="Gene3D" id="1.20.1260.10">
    <property type="match status" value="1"/>
</dbReference>
<gene>
    <name evidence="1" type="ORF">CUS_7269</name>
</gene>
<proteinExistence type="predicted"/>
<comment type="caution">
    <text evidence="1">The sequence shown here is derived from an EMBL/GenBank/DDBJ whole genome shotgun (WGS) entry which is preliminary data.</text>
</comment>
<dbReference type="Proteomes" id="UP000004259">
    <property type="component" value="Unassembled WGS sequence"/>
</dbReference>